<keyword evidence="6" id="KW-0931">ER-Golgi transport</keyword>
<evidence type="ECO:0000256" key="4">
    <source>
        <dbReference type="ARBA" id="ARBA00022692"/>
    </source>
</evidence>
<keyword evidence="7" id="KW-0653">Protein transport</keyword>
<dbReference type="PANTHER" id="PTHR13050:SF7">
    <property type="entry name" value="VESICLE TRANSPORT PROTEIN USE1"/>
    <property type="match status" value="1"/>
</dbReference>
<evidence type="ECO:0000256" key="7">
    <source>
        <dbReference type="ARBA" id="ARBA00022927"/>
    </source>
</evidence>
<gene>
    <name evidence="11" type="ORF">WOLCODRAFT_140139</name>
</gene>
<feature type="transmembrane region" description="Helical" evidence="10">
    <location>
        <begin position="261"/>
        <end position="286"/>
    </location>
</feature>
<dbReference type="AlphaFoldDB" id="A0A2H3J128"/>
<evidence type="ECO:0000256" key="5">
    <source>
        <dbReference type="ARBA" id="ARBA00022824"/>
    </source>
</evidence>
<evidence type="ECO:0000256" key="2">
    <source>
        <dbReference type="ARBA" id="ARBA00007891"/>
    </source>
</evidence>
<comment type="similarity">
    <text evidence="2">Belongs to the USE1 family.</text>
</comment>
<evidence type="ECO:0000256" key="6">
    <source>
        <dbReference type="ARBA" id="ARBA00022892"/>
    </source>
</evidence>
<evidence type="ECO:0000313" key="12">
    <source>
        <dbReference type="Proteomes" id="UP000218811"/>
    </source>
</evidence>
<proteinExistence type="inferred from homology"/>
<evidence type="ECO:0000256" key="9">
    <source>
        <dbReference type="ARBA" id="ARBA00023136"/>
    </source>
</evidence>
<keyword evidence="8 10" id="KW-1133">Transmembrane helix</keyword>
<dbReference type="OrthoDB" id="4506189at2759"/>
<keyword evidence="5" id="KW-0256">Endoplasmic reticulum</keyword>
<dbReference type="Proteomes" id="UP000218811">
    <property type="component" value="Unassembled WGS sequence"/>
</dbReference>
<comment type="subcellular location">
    <subcellularLocation>
        <location evidence="1">Endoplasmic reticulum membrane</location>
        <topology evidence="1">Single-pass type IV membrane protein</topology>
    </subcellularLocation>
</comment>
<evidence type="ECO:0008006" key="13">
    <source>
        <dbReference type="Google" id="ProtNLM"/>
    </source>
</evidence>
<protein>
    <recommendedName>
        <fullName evidence="13">Synaptobrevin</fullName>
    </recommendedName>
</protein>
<dbReference type="GO" id="GO:0031201">
    <property type="term" value="C:SNARE complex"/>
    <property type="evidence" value="ECO:0007669"/>
    <property type="project" value="TreeGrafter"/>
</dbReference>
<keyword evidence="4 10" id="KW-0812">Transmembrane</keyword>
<dbReference type="GO" id="GO:0005789">
    <property type="term" value="C:endoplasmic reticulum membrane"/>
    <property type="evidence" value="ECO:0007669"/>
    <property type="project" value="UniProtKB-SubCell"/>
</dbReference>
<keyword evidence="12" id="KW-1185">Reference proteome</keyword>
<evidence type="ECO:0000256" key="10">
    <source>
        <dbReference type="SAM" id="Phobius"/>
    </source>
</evidence>
<accession>A0A2H3J128</accession>
<dbReference type="CDD" id="cd15860">
    <property type="entry name" value="SNARE_USE1"/>
    <property type="match status" value="1"/>
</dbReference>
<evidence type="ECO:0000256" key="1">
    <source>
        <dbReference type="ARBA" id="ARBA00004163"/>
    </source>
</evidence>
<dbReference type="OMA" id="NATHFSD"/>
<dbReference type="GO" id="GO:0005484">
    <property type="term" value="F:SNAP receptor activity"/>
    <property type="evidence" value="ECO:0007669"/>
    <property type="project" value="TreeGrafter"/>
</dbReference>
<dbReference type="STRING" id="742152.A0A2H3J128"/>
<reference evidence="11 12" key="1">
    <citation type="journal article" date="2012" name="Science">
        <title>The Paleozoic origin of enzymatic lignin decomposition reconstructed from 31 fungal genomes.</title>
        <authorList>
            <person name="Floudas D."/>
            <person name="Binder M."/>
            <person name="Riley R."/>
            <person name="Barry K."/>
            <person name="Blanchette R.A."/>
            <person name="Henrissat B."/>
            <person name="Martinez A.T."/>
            <person name="Otillar R."/>
            <person name="Spatafora J.W."/>
            <person name="Yadav J.S."/>
            <person name="Aerts A."/>
            <person name="Benoit I."/>
            <person name="Boyd A."/>
            <person name="Carlson A."/>
            <person name="Copeland A."/>
            <person name="Coutinho P.M."/>
            <person name="de Vries R.P."/>
            <person name="Ferreira P."/>
            <person name="Findley K."/>
            <person name="Foster B."/>
            <person name="Gaskell J."/>
            <person name="Glotzer D."/>
            <person name="Gorecki P."/>
            <person name="Heitman J."/>
            <person name="Hesse C."/>
            <person name="Hori C."/>
            <person name="Igarashi K."/>
            <person name="Jurgens J.A."/>
            <person name="Kallen N."/>
            <person name="Kersten P."/>
            <person name="Kohler A."/>
            <person name="Kuees U."/>
            <person name="Kumar T.K.A."/>
            <person name="Kuo A."/>
            <person name="LaButti K."/>
            <person name="Larrondo L.F."/>
            <person name="Lindquist E."/>
            <person name="Ling A."/>
            <person name="Lombard V."/>
            <person name="Lucas S."/>
            <person name="Lundell T."/>
            <person name="Martin R."/>
            <person name="McLaughlin D.J."/>
            <person name="Morgenstern I."/>
            <person name="Morin E."/>
            <person name="Murat C."/>
            <person name="Nagy L.G."/>
            <person name="Nolan M."/>
            <person name="Ohm R.A."/>
            <person name="Patyshakuliyeva A."/>
            <person name="Rokas A."/>
            <person name="Ruiz-Duenas F.J."/>
            <person name="Sabat G."/>
            <person name="Salamov A."/>
            <person name="Samejima M."/>
            <person name="Schmutz J."/>
            <person name="Slot J.C."/>
            <person name="St John F."/>
            <person name="Stenlid J."/>
            <person name="Sun H."/>
            <person name="Sun S."/>
            <person name="Syed K."/>
            <person name="Tsang A."/>
            <person name="Wiebenga A."/>
            <person name="Young D."/>
            <person name="Pisabarro A."/>
            <person name="Eastwood D.C."/>
            <person name="Martin F."/>
            <person name="Cullen D."/>
            <person name="Grigoriev I.V."/>
            <person name="Hibbett D.S."/>
        </authorList>
    </citation>
    <scope>NUCLEOTIDE SEQUENCE [LARGE SCALE GENOMIC DNA]</scope>
    <source>
        <strain evidence="11 12">MD-104</strain>
    </source>
</reference>
<dbReference type="EMBL" id="KB467865">
    <property type="protein sequence ID" value="PCH35960.1"/>
    <property type="molecule type" value="Genomic_DNA"/>
</dbReference>
<dbReference type="Pfam" id="PF09753">
    <property type="entry name" value="Use1"/>
    <property type="match status" value="1"/>
</dbReference>
<dbReference type="PANTHER" id="PTHR13050">
    <property type="entry name" value="USE1-LIKE PROTEIN"/>
    <property type="match status" value="1"/>
</dbReference>
<organism evidence="11 12">
    <name type="scientific">Wolfiporia cocos (strain MD-104)</name>
    <name type="common">Brown rot fungus</name>
    <dbReference type="NCBI Taxonomy" id="742152"/>
    <lineage>
        <taxon>Eukaryota</taxon>
        <taxon>Fungi</taxon>
        <taxon>Dikarya</taxon>
        <taxon>Basidiomycota</taxon>
        <taxon>Agaricomycotina</taxon>
        <taxon>Agaricomycetes</taxon>
        <taxon>Polyporales</taxon>
        <taxon>Phaeolaceae</taxon>
        <taxon>Wolfiporia</taxon>
    </lineage>
</organism>
<dbReference type="GO" id="GO:0015031">
    <property type="term" value="P:protein transport"/>
    <property type="evidence" value="ECO:0007669"/>
    <property type="project" value="UniProtKB-KW"/>
</dbReference>
<evidence type="ECO:0000256" key="8">
    <source>
        <dbReference type="ARBA" id="ARBA00022989"/>
    </source>
</evidence>
<sequence length="289" mass="31883">MESRALEQATHDKVNLTRLVRKLEKTVADEDWNASGMLPPNAWIKTRTTLQKLKYARKLLNNVEMLEDDPESLKRYGQLRKLLERLESIVTEADQHVKPVSKGSSPLLPTLPLPVLPSPKPIVTLSESPIPAQPGQEPISSDVITSAATQDLLLSPSDTETALRSNPSAILLPPNLPTSPAVSSDISPGAPAFLQNSAAIQEELSAQLAEMATQLRRNAVHFAGALEKDKTVVLEAQEKLERNYDAMSRERIRVRDHRSKSWGTTGIVLLSIVIALVGFIMTFFVIRFT</sequence>
<dbReference type="GO" id="GO:0006890">
    <property type="term" value="P:retrograde vesicle-mediated transport, Golgi to endoplasmic reticulum"/>
    <property type="evidence" value="ECO:0007669"/>
    <property type="project" value="TreeGrafter"/>
</dbReference>
<name>A0A2H3J128_WOLCO</name>
<evidence type="ECO:0000256" key="3">
    <source>
        <dbReference type="ARBA" id="ARBA00022448"/>
    </source>
</evidence>
<dbReference type="InterPro" id="IPR019150">
    <property type="entry name" value="Vesicle_transport_protein_Use1"/>
</dbReference>
<keyword evidence="9 10" id="KW-0472">Membrane</keyword>
<evidence type="ECO:0000313" key="11">
    <source>
        <dbReference type="EMBL" id="PCH35960.1"/>
    </source>
</evidence>
<keyword evidence="3" id="KW-0813">Transport</keyword>